<sequence>MQDIATRSASRNQHPLDGLSGEEIVRAAALLRAVHDLGPGMRFETIVLDEPEARELEAHEAGEPVERRAFVAAYNMADGMLYETVVSLSEGRVLTWTPRPGAQPRIGPDDFLLAEEVIMKDPRFLAALERRGITDMSMVCVDPWSTGSFGVPGEAERRLIQSFAWVRAKPFDNQFAHPIEGLSAIIDINAGEVVSVDDAGPWTIAWAEGNYAARFRKDWRQDIKPIDIVQPEGPSFTVEGNLVHWCGWRFHVGFTPREGLVLHDLKIRQEGGDWRQVMRRAAIAEMIVPYGAPHGVHPRKNAFDCGEYGIGALANSLTLGCDCLGAIHYFDAVLNTTAGTSMVIPNAVCLHEEDAGLLWKHTDFRTQEADTRRARKLVVSFISTVGNYEYAFYWSLHLDGTVALDIKLTGVINTAGSDPAKGASYSTEVAPEVYGQIHQHLFCARLDMAVDGPDNTVVEVDTLLDGPGPGNPYNNSFHAVETPLLTEKQARRRADPSANRFWKIVNRDRKDAFGRARAYKLVAHSVIQELGGSGSQLDLRGGFTRNHVWVTPTSKAERWPAGDYVNQSLPGEGLPRWTEVDRTVADRPITLWHVFGHHHIVRTEDYPVQPTVSCGFLLQPHGFFDRNPTLDVPPTEKRKSCCV</sequence>
<evidence type="ECO:0000313" key="1">
    <source>
        <dbReference type="EMBL" id="MBK1869833.1"/>
    </source>
</evidence>
<organism evidence="1 2">
    <name type="scientific">Taklimakanibacter albus</name>
    <dbReference type="NCBI Taxonomy" id="2800327"/>
    <lineage>
        <taxon>Bacteria</taxon>
        <taxon>Pseudomonadati</taxon>
        <taxon>Pseudomonadota</taxon>
        <taxon>Alphaproteobacteria</taxon>
        <taxon>Hyphomicrobiales</taxon>
        <taxon>Aestuariivirgaceae</taxon>
        <taxon>Taklimakanibacter</taxon>
    </lineage>
</organism>
<name>A0ACC5RB06_9HYPH</name>
<gene>
    <name evidence="1" type="ORF">JHL16_25950</name>
</gene>
<accession>A0ACC5RB06</accession>
<protein>
    <submittedName>
        <fullName evidence="1">Primary-amine oxidase</fullName>
    </submittedName>
</protein>
<evidence type="ECO:0000313" key="2">
    <source>
        <dbReference type="Proteomes" id="UP000616151"/>
    </source>
</evidence>
<keyword evidence="2" id="KW-1185">Reference proteome</keyword>
<proteinExistence type="predicted"/>
<comment type="caution">
    <text evidence="1">The sequence shown here is derived from an EMBL/GenBank/DDBJ whole genome shotgun (WGS) entry which is preliminary data.</text>
</comment>
<dbReference type="EMBL" id="JAENHL010000008">
    <property type="protein sequence ID" value="MBK1869833.1"/>
    <property type="molecule type" value="Genomic_DNA"/>
</dbReference>
<dbReference type="Proteomes" id="UP000616151">
    <property type="component" value="Unassembled WGS sequence"/>
</dbReference>
<reference evidence="1" key="1">
    <citation type="submission" date="2021-01" db="EMBL/GenBank/DDBJ databases">
        <authorList>
            <person name="Sun Q."/>
        </authorList>
    </citation>
    <scope>NUCLEOTIDE SEQUENCE</scope>
    <source>
        <strain evidence="1">YIM B02566</strain>
    </source>
</reference>